<keyword evidence="2" id="KW-1185">Reference proteome</keyword>
<evidence type="ECO:0000313" key="1">
    <source>
        <dbReference type="EMBL" id="KAJ4725870.1"/>
    </source>
</evidence>
<reference evidence="1 2" key="1">
    <citation type="journal article" date="2023" name="Science">
        <title>Complex scaffold remodeling in plant triterpene biosynthesis.</title>
        <authorList>
            <person name="De La Pena R."/>
            <person name="Hodgson H."/>
            <person name="Liu J.C."/>
            <person name="Stephenson M.J."/>
            <person name="Martin A.C."/>
            <person name="Owen C."/>
            <person name="Harkess A."/>
            <person name="Leebens-Mack J."/>
            <person name="Jimenez L.E."/>
            <person name="Osbourn A."/>
            <person name="Sattely E.S."/>
        </authorList>
    </citation>
    <scope>NUCLEOTIDE SEQUENCE [LARGE SCALE GENOMIC DNA]</scope>
    <source>
        <strain evidence="2">cv. JPN11</strain>
        <tissue evidence="1">Leaf</tissue>
    </source>
</reference>
<comment type="caution">
    <text evidence="1">The sequence shown here is derived from an EMBL/GenBank/DDBJ whole genome shotgun (WGS) entry which is preliminary data.</text>
</comment>
<organism evidence="1 2">
    <name type="scientific">Melia azedarach</name>
    <name type="common">Chinaberry tree</name>
    <dbReference type="NCBI Taxonomy" id="155640"/>
    <lineage>
        <taxon>Eukaryota</taxon>
        <taxon>Viridiplantae</taxon>
        <taxon>Streptophyta</taxon>
        <taxon>Embryophyta</taxon>
        <taxon>Tracheophyta</taxon>
        <taxon>Spermatophyta</taxon>
        <taxon>Magnoliopsida</taxon>
        <taxon>eudicotyledons</taxon>
        <taxon>Gunneridae</taxon>
        <taxon>Pentapetalae</taxon>
        <taxon>rosids</taxon>
        <taxon>malvids</taxon>
        <taxon>Sapindales</taxon>
        <taxon>Meliaceae</taxon>
        <taxon>Melia</taxon>
    </lineage>
</organism>
<protein>
    <submittedName>
        <fullName evidence="1">TBC1 domain family member protein</fullName>
    </submittedName>
</protein>
<sequence>MDSRTYSDSDSMLIQSLVPLNLSKTLFASERPQDSTITATFDNNQRTQLLTQEEAKIEREIVKAISTGKIESLKPNSGQAIPIGEHYVCVSFHEEPESDCSVWEWHGYVVSYSEASGYTQEYVYGSHFERMMEKTVDEEIEEESDQETGSGSGLRELIGGLNLTDGRVFCRNLSVNSRRI</sequence>
<gene>
    <name evidence="1" type="ORF">OWV82_004675</name>
</gene>
<accession>A0ACC1YQ92</accession>
<dbReference type="Proteomes" id="UP001164539">
    <property type="component" value="Chromosome 2"/>
</dbReference>
<evidence type="ECO:0000313" key="2">
    <source>
        <dbReference type="Proteomes" id="UP001164539"/>
    </source>
</evidence>
<proteinExistence type="predicted"/>
<dbReference type="EMBL" id="CM051395">
    <property type="protein sequence ID" value="KAJ4725870.1"/>
    <property type="molecule type" value="Genomic_DNA"/>
</dbReference>
<name>A0ACC1YQ92_MELAZ</name>